<keyword evidence="1" id="KW-0732">Signal</keyword>
<feature type="chain" id="PRO_5020266519" evidence="1">
    <location>
        <begin position="19"/>
        <end position="59"/>
    </location>
</feature>
<evidence type="ECO:0000313" key="2">
    <source>
        <dbReference type="EMBL" id="THG95296.1"/>
    </source>
</evidence>
<dbReference type="AlphaFoldDB" id="A0A4S4KBC7"/>
<proteinExistence type="predicted"/>
<sequence>MGFLVICVGITILQLSKIDPTQLKVPGLDRRSTMLLQATRANTEGMDEKKLVRNRRPGY</sequence>
<evidence type="ECO:0000313" key="3">
    <source>
        <dbReference type="Proteomes" id="UP000309038"/>
    </source>
</evidence>
<comment type="caution">
    <text evidence="2">The sequence shown here is derived from an EMBL/GenBank/DDBJ whole genome shotgun (WGS) entry which is preliminary data.</text>
</comment>
<name>A0A4S4KBC7_9APHY</name>
<dbReference type="Proteomes" id="UP000309038">
    <property type="component" value="Unassembled WGS sequence"/>
</dbReference>
<accession>A0A4S4KBC7</accession>
<reference evidence="2 3" key="1">
    <citation type="submission" date="2019-02" db="EMBL/GenBank/DDBJ databases">
        <title>Genome sequencing of the rare red list fungi Phlebia centrifuga.</title>
        <authorList>
            <person name="Buettner E."/>
            <person name="Kellner H."/>
        </authorList>
    </citation>
    <scope>NUCLEOTIDE SEQUENCE [LARGE SCALE GENOMIC DNA]</scope>
    <source>
        <strain evidence="2 3">DSM 108282</strain>
    </source>
</reference>
<evidence type="ECO:0000256" key="1">
    <source>
        <dbReference type="SAM" id="SignalP"/>
    </source>
</evidence>
<dbReference type="EMBL" id="SGPJ01000338">
    <property type="protein sequence ID" value="THG95296.1"/>
    <property type="molecule type" value="Genomic_DNA"/>
</dbReference>
<protein>
    <submittedName>
        <fullName evidence="2">Uncharacterized protein</fullName>
    </submittedName>
</protein>
<organism evidence="2 3">
    <name type="scientific">Hermanssonia centrifuga</name>
    <dbReference type="NCBI Taxonomy" id="98765"/>
    <lineage>
        <taxon>Eukaryota</taxon>
        <taxon>Fungi</taxon>
        <taxon>Dikarya</taxon>
        <taxon>Basidiomycota</taxon>
        <taxon>Agaricomycotina</taxon>
        <taxon>Agaricomycetes</taxon>
        <taxon>Polyporales</taxon>
        <taxon>Meruliaceae</taxon>
        <taxon>Hermanssonia</taxon>
    </lineage>
</organism>
<keyword evidence="3" id="KW-1185">Reference proteome</keyword>
<feature type="signal peptide" evidence="1">
    <location>
        <begin position="1"/>
        <end position="18"/>
    </location>
</feature>
<gene>
    <name evidence="2" type="ORF">EW026_g6340</name>
</gene>